<evidence type="ECO:0000256" key="6">
    <source>
        <dbReference type="SAM" id="Coils"/>
    </source>
</evidence>
<dbReference type="InterPro" id="IPR005647">
    <property type="entry name" value="Mnd1"/>
</dbReference>
<evidence type="ECO:0000313" key="9">
    <source>
        <dbReference type="Proteomes" id="UP000019804"/>
    </source>
</evidence>
<feature type="coiled-coil region" evidence="6">
    <location>
        <begin position="133"/>
        <end position="189"/>
    </location>
</feature>
<evidence type="ECO:0000259" key="7">
    <source>
        <dbReference type="Pfam" id="PF03962"/>
    </source>
</evidence>
<dbReference type="AlphaFoldDB" id="A0A017SSJ5"/>
<evidence type="ECO:0000256" key="3">
    <source>
        <dbReference type="ARBA" id="ARBA00023054"/>
    </source>
</evidence>
<sequence>MQPPKLSKSAKQDLIISHLRSTRTCHTLKDLEKMLPSVASINGMQVKEYIQNLTDENLIRVEKIGSGNWYWCFGSDEKKARETRLGQLQKEVEKAQASYDEVGSCLAEQLAKREAEANGSGGEADGDGNENERERLLGEKGKLEKEVQGLQAQWKGVMASTGDGEGKSVQEKKAELETLRQTVQEWTDNIYILEEYLGRLAGGDREIIAAVQQECYGEEYVEGEGLREI</sequence>
<dbReference type="OrthoDB" id="9978204at2759"/>
<evidence type="ECO:0000256" key="1">
    <source>
        <dbReference type="ARBA" id="ARBA00004123"/>
    </source>
</evidence>
<evidence type="ECO:0000256" key="4">
    <source>
        <dbReference type="ARBA" id="ARBA00023242"/>
    </source>
</evidence>
<dbReference type="PIRSF" id="PIRSF026991">
    <property type="entry name" value="Mnd1"/>
    <property type="match status" value="1"/>
</dbReference>
<keyword evidence="4 5" id="KW-0539">Nucleus</keyword>
<evidence type="ECO:0000256" key="5">
    <source>
        <dbReference type="PIRNR" id="PIRNR026991"/>
    </source>
</evidence>
<dbReference type="GeneID" id="63695833"/>
<keyword evidence="9" id="KW-1185">Reference proteome</keyword>
<gene>
    <name evidence="8" type="ORF">EURHEDRAFT_407966</name>
</gene>
<dbReference type="GO" id="GO:0007131">
    <property type="term" value="P:reciprocal meiotic recombination"/>
    <property type="evidence" value="ECO:0007669"/>
    <property type="project" value="InterPro"/>
</dbReference>
<evidence type="ECO:0000256" key="2">
    <source>
        <dbReference type="ARBA" id="ARBA00005981"/>
    </source>
</evidence>
<comment type="function">
    <text evidence="5">Required for proper homologous chromosome pairing and efficient cross-over and intragenic recombination during meiosis.</text>
</comment>
<organism evidence="8 9">
    <name type="scientific">Aspergillus ruber (strain CBS 135680)</name>
    <dbReference type="NCBI Taxonomy" id="1388766"/>
    <lineage>
        <taxon>Eukaryota</taxon>
        <taxon>Fungi</taxon>
        <taxon>Dikarya</taxon>
        <taxon>Ascomycota</taxon>
        <taxon>Pezizomycotina</taxon>
        <taxon>Eurotiomycetes</taxon>
        <taxon>Eurotiomycetidae</taxon>
        <taxon>Eurotiales</taxon>
        <taxon>Aspergillaceae</taxon>
        <taxon>Aspergillus</taxon>
        <taxon>Aspergillus subgen. Aspergillus</taxon>
    </lineage>
</organism>
<dbReference type="STRING" id="1388766.A0A017SSJ5"/>
<dbReference type="HOGENOM" id="CLU_080628_0_0_1"/>
<dbReference type="RefSeq" id="XP_040643645.1">
    <property type="nucleotide sequence ID" value="XM_040780709.1"/>
</dbReference>
<name>A0A017SSJ5_ASPRC</name>
<keyword evidence="3 6" id="KW-0175">Coiled coil</keyword>
<comment type="subcellular location">
    <subcellularLocation>
        <location evidence="1 5">Nucleus</location>
    </subcellularLocation>
</comment>
<evidence type="ECO:0000313" key="8">
    <source>
        <dbReference type="EMBL" id="EYE99957.1"/>
    </source>
</evidence>
<dbReference type="EMBL" id="KK088411">
    <property type="protein sequence ID" value="EYE99957.1"/>
    <property type="molecule type" value="Genomic_DNA"/>
</dbReference>
<accession>A0A017SSJ5</accession>
<dbReference type="InterPro" id="IPR040453">
    <property type="entry name" value="Mnd1_HTH"/>
</dbReference>
<feature type="domain" description="Mnd1 HTH" evidence="7">
    <location>
        <begin position="15"/>
        <end position="73"/>
    </location>
</feature>
<dbReference type="GO" id="GO:0003690">
    <property type="term" value="F:double-stranded DNA binding"/>
    <property type="evidence" value="ECO:0007669"/>
    <property type="project" value="InterPro"/>
</dbReference>
<reference evidence="9" key="1">
    <citation type="journal article" date="2014" name="Nat. Commun.">
        <title>Genomic adaptations of the halophilic Dead Sea filamentous fungus Eurotium rubrum.</title>
        <authorList>
            <person name="Kis-Papo T."/>
            <person name="Weig A.R."/>
            <person name="Riley R."/>
            <person name="Persoh D."/>
            <person name="Salamov A."/>
            <person name="Sun H."/>
            <person name="Lipzen A."/>
            <person name="Wasser S.P."/>
            <person name="Rambold G."/>
            <person name="Grigoriev I.V."/>
            <person name="Nevo E."/>
        </authorList>
    </citation>
    <scope>NUCLEOTIDE SEQUENCE [LARGE SCALE GENOMIC DNA]</scope>
    <source>
        <strain evidence="9">CBS 135680</strain>
    </source>
</reference>
<comment type="similarity">
    <text evidence="2 5">Belongs to the MND1 family.</text>
</comment>
<dbReference type="Pfam" id="PF03962">
    <property type="entry name" value="Mnd1"/>
    <property type="match status" value="1"/>
</dbReference>
<dbReference type="GO" id="GO:0005634">
    <property type="term" value="C:nucleus"/>
    <property type="evidence" value="ECO:0007669"/>
    <property type="project" value="UniProtKB-SubCell"/>
</dbReference>
<dbReference type="Proteomes" id="UP000019804">
    <property type="component" value="Unassembled WGS sequence"/>
</dbReference>
<protein>
    <recommendedName>
        <fullName evidence="5">Meiotic nuclear division protein 1</fullName>
    </recommendedName>
</protein>
<proteinExistence type="inferred from homology"/>